<reference evidence="1" key="1">
    <citation type="journal article" date="2020" name="Nature">
        <title>Giant virus diversity and host interactions through global metagenomics.</title>
        <authorList>
            <person name="Schulz F."/>
            <person name="Roux S."/>
            <person name="Paez-Espino D."/>
            <person name="Jungbluth S."/>
            <person name="Walsh D.A."/>
            <person name="Denef V.J."/>
            <person name="McMahon K.D."/>
            <person name="Konstantinidis K.T."/>
            <person name="Eloe-Fadrosh E.A."/>
            <person name="Kyrpides N.C."/>
            <person name="Woyke T."/>
        </authorList>
    </citation>
    <scope>NUCLEOTIDE SEQUENCE</scope>
    <source>
        <strain evidence="1">GVMAG-M-3300009161-30</strain>
    </source>
</reference>
<evidence type="ECO:0000313" key="1">
    <source>
        <dbReference type="EMBL" id="QHT32739.1"/>
    </source>
</evidence>
<name>A0A6C0EWQ9_9ZZZZ</name>
<dbReference type="AlphaFoldDB" id="A0A6C0EWQ9"/>
<accession>A0A6C0EWQ9</accession>
<sequence length="142" mass="15846">MPDNKRVVILDDFIEYEDIYLTPQTSPSTSIIDSGTSKSCCCCCCTNPNEVDLWCFKYTSYNSYSIYDDKIDSIIDNYNDNVGGGTGVADNINPMAKKYGNNPLRKVSKVYCCGFCECCECKCWMCPCNAVTECCCVTFSCV</sequence>
<proteinExistence type="predicted"/>
<organism evidence="1">
    <name type="scientific">viral metagenome</name>
    <dbReference type="NCBI Taxonomy" id="1070528"/>
    <lineage>
        <taxon>unclassified sequences</taxon>
        <taxon>metagenomes</taxon>
        <taxon>organismal metagenomes</taxon>
    </lineage>
</organism>
<protein>
    <submittedName>
        <fullName evidence="1">Uncharacterized protein</fullName>
    </submittedName>
</protein>
<dbReference type="EMBL" id="MN738947">
    <property type="protein sequence ID" value="QHT32739.1"/>
    <property type="molecule type" value="Genomic_DNA"/>
</dbReference>